<dbReference type="AlphaFoldDB" id="A0A1G7IM11"/>
<evidence type="ECO:0000256" key="9">
    <source>
        <dbReference type="ARBA" id="ARBA00074083"/>
    </source>
</evidence>
<keyword evidence="3 10" id="KW-0597">Phosphoprotein</keyword>
<dbReference type="InterPro" id="IPR036388">
    <property type="entry name" value="WH-like_DNA-bd_sf"/>
</dbReference>
<dbReference type="PANTHER" id="PTHR48111">
    <property type="entry name" value="REGULATOR OF RPOS"/>
    <property type="match status" value="1"/>
</dbReference>
<keyword evidence="7" id="KW-0804">Transcription</keyword>
<feature type="domain" description="OmpR/PhoB-type" evidence="13">
    <location>
        <begin position="129"/>
        <end position="228"/>
    </location>
</feature>
<evidence type="ECO:0000256" key="5">
    <source>
        <dbReference type="ARBA" id="ARBA00023015"/>
    </source>
</evidence>
<dbReference type="InterPro" id="IPR011006">
    <property type="entry name" value="CheY-like_superfamily"/>
</dbReference>
<dbReference type="Gene3D" id="6.10.250.690">
    <property type="match status" value="1"/>
</dbReference>
<dbReference type="InterPro" id="IPR001789">
    <property type="entry name" value="Sig_transdc_resp-reg_receiver"/>
</dbReference>
<evidence type="ECO:0000256" key="2">
    <source>
        <dbReference type="ARBA" id="ARBA00022490"/>
    </source>
</evidence>
<dbReference type="STRING" id="1123285.SAMN05660235_00527"/>
<evidence type="ECO:0000256" key="8">
    <source>
        <dbReference type="ARBA" id="ARBA00057085"/>
    </source>
</evidence>
<dbReference type="InterPro" id="IPR039420">
    <property type="entry name" value="WalR-like"/>
</dbReference>
<dbReference type="GO" id="GO:0000987">
    <property type="term" value="F:cis-regulatory region sequence-specific DNA binding"/>
    <property type="evidence" value="ECO:0007669"/>
    <property type="project" value="UniProtKB-ARBA"/>
</dbReference>
<evidence type="ECO:0000256" key="1">
    <source>
        <dbReference type="ARBA" id="ARBA00004496"/>
    </source>
</evidence>
<dbReference type="GO" id="GO:0000156">
    <property type="term" value="F:phosphorelay response regulator activity"/>
    <property type="evidence" value="ECO:0007669"/>
    <property type="project" value="TreeGrafter"/>
</dbReference>
<dbReference type="SMART" id="SM00448">
    <property type="entry name" value="REC"/>
    <property type="match status" value="1"/>
</dbReference>
<dbReference type="InterPro" id="IPR001867">
    <property type="entry name" value="OmpR/PhoB-type_DNA-bd"/>
</dbReference>
<evidence type="ECO:0000256" key="11">
    <source>
        <dbReference type="PROSITE-ProRule" id="PRU01091"/>
    </source>
</evidence>
<dbReference type="GO" id="GO:0032993">
    <property type="term" value="C:protein-DNA complex"/>
    <property type="evidence" value="ECO:0007669"/>
    <property type="project" value="TreeGrafter"/>
</dbReference>
<dbReference type="PANTHER" id="PTHR48111:SF50">
    <property type="entry name" value="KDP OPERON TRANSCRIPTIONAL REGULATORY PROTEIN KDPE"/>
    <property type="match status" value="1"/>
</dbReference>
<dbReference type="PROSITE" id="PS50110">
    <property type="entry name" value="RESPONSE_REGULATORY"/>
    <property type="match status" value="1"/>
</dbReference>
<evidence type="ECO:0000259" key="12">
    <source>
        <dbReference type="PROSITE" id="PS50110"/>
    </source>
</evidence>
<keyword evidence="2" id="KW-0963">Cytoplasm</keyword>
<name>A0A1G7IM11_9FIRM</name>
<keyword evidence="15" id="KW-1185">Reference proteome</keyword>
<evidence type="ECO:0000313" key="14">
    <source>
        <dbReference type="EMBL" id="SDF13683.1"/>
    </source>
</evidence>
<evidence type="ECO:0000256" key="4">
    <source>
        <dbReference type="ARBA" id="ARBA00023012"/>
    </source>
</evidence>
<evidence type="ECO:0000256" key="3">
    <source>
        <dbReference type="ARBA" id="ARBA00022553"/>
    </source>
</evidence>
<feature type="domain" description="Response regulatory" evidence="12">
    <location>
        <begin position="7"/>
        <end position="120"/>
    </location>
</feature>
<dbReference type="GO" id="GO:0042802">
    <property type="term" value="F:identical protein binding"/>
    <property type="evidence" value="ECO:0007669"/>
    <property type="project" value="UniProtKB-ARBA"/>
</dbReference>
<dbReference type="RefSeq" id="WP_093687847.1">
    <property type="nucleotide sequence ID" value="NZ_FNBU01000003.1"/>
</dbReference>
<dbReference type="SUPFAM" id="SSF52172">
    <property type="entry name" value="CheY-like"/>
    <property type="match status" value="1"/>
</dbReference>
<protein>
    <recommendedName>
        <fullName evidence="9">Transcriptional regulatory protein KdpE</fullName>
    </recommendedName>
</protein>
<keyword evidence="6 11" id="KW-0238">DNA-binding</keyword>
<comment type="subcellular location">
    <subcellularLocation>
        <location evidence="1">Cytoplasm</location>
    </subcellularLocation>
</comment>
<dbReference type="OrthoDB" id="25887at2"/>
<dbReference type="PROSITE" id="PS51755">
    <property type="entry name" value="OMPR_PHOB"/>
    <property type="match status" value="1"/>
</dbReference>
<evidence type="ECO:0000313" key="15">
    <source>
        <dbReference type="Proteomes" id="UP000243333"/>
    </source>
</evidence>
<accession>A0A1G7IM11</accession>
<sequence length="230" mass="25901">MTEKRLRILVVDDEPQIRKLLKVSLGAHGYEFDEATTGADGVVRAATFKPDLIIIDLGLPDMDGKDVVKAIRDWSQTPIIVLTVRDQEQEKIDALDAGADDYVTKPFSMGELMARMRVSLRRAASSETEPVLSCGDLVIDLVGRRVSVGGREIKLTPTEYELIKVLAQHRGRVLTHKQLLKAVWGSTYVEDTHYIRVYIGQLRRKIEENPAQPRYIITESGVGYRLMCHN</sequence>
<dbReference type="CDD" id="cd00383">
    <property type="entry name" value="trans_reg_C"/>
    <property type="match status" value="1"/>
</dbReference>
<reference evidence="15" key="1">
    <citation type="submission" date="2016-10" db="EMBL/GenBank/DDBJ databases">
        <authorList>
            <person name="Varghese N."/>
            <person name="Submissions S."/>
        </authorList>
    </citation>
    <scope>NUCLEOTIDE SEQUENCE [LARGE SCALE GENOMIC DNA]</scope>
    <source>
        <strain evidence="15">DSM 23256</strain>
    </source>
</reference>
<dbReference type="Gene3D" id="3.40.50.2300">
    <property type="match status" value="1"/>
</dbReference>
<evidence type="ECO:0000259" key="13">
    <source>
        <dbReference type="PROSITE" id="PS51755"/>
    </source>
</evidence>
<evidence type="ECO:0000256" key="10">
    <source>
        <dbReference type="PROSITE-ProRule" id="PRU00169"/>
    </source>
</evidence>
<dbReference type="GO" id="GO:0045893">
    <property type="term" value="P:positive regulation of DNA-templated transcription"/>
    <property type="evidence" value="ECO:0007669"/>
    <property type="project" value="UniProtKB-ARBA"/>
</dbReference>
<dbReference type="FunFam" id="1.10.10.10:FF:000210">
    <property type="entry name" value="Winged-helix transcriptional response regulator KdpE"/>
    <property type="match status" value="1"/>
</dbReference>
<dbReference type="Proteomes" id="UP000243333">
    <property type="component" value="Unassembled WGS sequence"/>
</dbReference>
<feature type="DNA-binding region" description="OmpR/PhoB-type" evidence="11">
    <location>
        <begin position="129"/>
        <end position="228"/>
    </location>
</feature>
<organism evidence="14 15">
    <name type="scientific">Sporolituus thermophilus DSM 23256</name>
    <dbReference type="NCBI Taxonomy" id="1123285"/>
    <lineage>
        <taxon>Bacteria</taxon>
        <taxon>Bacillati</taxon>
        <taxon>Bacillota</taxon>
        <taxon>Negativicutes</taxon>
        <taxon>Selenomonadales</taxon>
        <taxon>Sporomusaceae</taxon>
        <taxon>Sporolituus</taxon>
    </lineage>
</organism>
<feature type="modified residue" description="4-aspartylphosphate" evidence="10">
    <location>
        <position position="56"/>
    </location>
</feature>
<proteinExistence type="predicted"/>
<evidence type="ECO:0000256" key="7">
    <source>
        <dbReference type="ARBA" id="ARBA00023163"/>
    </source>
</evidence>
<keyword evidence="4" id="KW-0902">Two-component regulatory system</keyword>
<dbReference type="EMBL" id="FNBU01000003">
    <property type="protein sequence ID" value="SDF13683.1"/>
    <property type="molecule type" value="Genomic_DNA"/>
</dbReference>
<keyword evidence="5" id="KW-0805">Transcription regulation</keyword>
<evidence type="ECO:0000256" key="6">
    <source>
        <dbReference type="ARBA" id="ARBA00023125"/>
    </source>
</evidence>
<dbReference type="SMART" id="SM00862">
    <property type="entry name" value="Trans_reg_C"/>
    <property type="match status" value="1"/>
</dbReference>
<dbReference type="Gene3D" id="1.10.10.10">
    <property type="entry name" value="Winged helix-like DNA-binding domain superfamily/Winged helix DNA-binding domain"/>
    <property type="match status" value="1"/>
</dbReference>
<dbReference type="FunFam" id="3.40.50.2300:FF:000021">
    <property type="entry name" value="Two-component system response regulator KdpE"/>
    <property type="match status" value="1"/>
</dbReference>
<comment type="function">
    <text evidence="8">Member of the two-component regulatory system KdpD/KdpE involved in the regulation of the kdp operon. Upon phosphorylation by KdpD, functions as a transcription regulator by direct binding to promoter regions of target genes to positively regulate their expression.</text>
</comment>
<gene>
    <name evidence="14" type="ORF">SAMN05660235_00527</name>
</gene>
<dbReference type="CDD" id="cd17620">
    <property type="entry name" value="REC_OmpR_KdpE-like"/>
    <property type="match status" value="1"/>
</dbReference>
<dbReference type="Pfam" id="PF00486">
    <property type="entry name" value="Trans_reg_C"/>
    <property type="match status" value="1"/>
</dbReference>
<dbReference type="Pfam" id="PF00072">
    <property type="entry name" value="Response_reg"/>
    <property type="match status" value="1"/>
</dbReference>
<dbReference type="GO" id="GO:0005829">
    <property type="term" value="C:cytosol"/>
    <property type="evidence" value="ECO:0007669"/>
    <property type="project" value="TreeGrafter"/>
</dbReference>